<dbReference type="CDD" id="cd05233">
    <property type="entry name" value="SDR_c"/>
    <property type="match status" value="1"/>
</dbReference>
<organism evidence="4 5">
    <name type="scientific">Streptodolium elevatio</name>
    <dbReference type="NCBI Taxonomy" id="3157996"/>
    <lineage>
        <taxon>Bacteria</taxon>
        <taxon>Bacillati</taxon>
        <taxon>Actinomycetota</taxon>
        <taxon>Actinomycetes</taxon>
        <taxon>Kitasatosporales</taxon>
        <taxon>Streptomycetaceae</taxon>
        <taxon>Streptodolium</taxon>
    </lineage>
</organism>
<dbReference type="EC" id="1.1.1.47" evidence="4"/>
<dbReference type="GO" id="GO:0047936">
    <property type="term" value="F:glucose 1-dehydrogenase [NAD(P)+] activity"/>
    <property type="evidence" value="ECO:0007669"/>
    <property type="project" value="UniProtKB-EC"/>
</dbReference>
<accession>A0ABV3DLP0</accession>
<dbReference type="Proteomes" id="UP001551482">
    <property type="component" value="Unassembled WGS sequence"/>
</dbReference>
<evidence type="ECO:0000313" key="4">
    <source>
        <dbReference type="EMBL" id="MEU8136667.1"/>
    </source>
</evidence>
<comment type="similarity">
    <text evidence="1">Belongs to the short-chain dehydrogenases/reductases (SDR) family.</text>
</comment>
<evidence type="ECO:0000256" key="1">
    <source>
        <dbReference type="ARBA" id="ARBA00006484"/>
    </source>
</evidence>
<evidence type="ECO:0000256" key="2">
    <source>
        <dbReference type="ARBA" id="ARBA00023002"/>
    </source>
</evidence>
<feature type="region of interest" description="Disordered" evidence="3">
    <location>
        <begin position="186"/>
        <end position="207"/>
    </location>
</feature>
<evidence type="ECO:0000256" key="3">
    <source>
        <dbReference type="SAM" id="MobiDB-lite"/>
    </source>
</evidence>
<name>A0ABV3DLP0_9ACTN</name>
<reference evidence="4 5" key="1">
    <citation type="submission" date="2024-06" db="EMBL/GenBank/DDBJ databases">
        <title>The Natural Products Discovery Center: Release of the First 8490 Sequenced Strains for Exploring Actinobacteria Biosynthetic Diversity.</title>
        <authorList>
            <person name="Kalkreuter E."/>
            <person name="Kautsar S.A."/>
            <person name="Yang D."/>
            <person name="Bader C.D."/>
            <person name="Teijaro C.N."/>
            <person name="Fluegel L."/>
            <person name="Davis C.M."/>
            <person name="Simpson J.R."/>
            <person name="Lauterbach L."/>
            <person name="Steele A.D."/>
            <person name="Gui C."/>
            <person name="Meng S."/>
            <person name="Li G."/>
            <person name="Viehrig K."/>
            <person name="Ye F."/>
            <person name="Su P."/>
            <person name="Kiefer A.F."/>
            <person name="Nichols A."/>
            <person name="Cepeda A.J."/>
            <person name="Yan W."/>
            <person name="Fan B."/>
            <person name="Jiang Y."/>
            <person name="Adhikari A."/>
            <person name="Zheng C.-J."/>
            <person name="Schuster L."/>
            <person name="Cowan T.M."/>
            <person name="Smanski M.J."/>
            <person name="Chevrette M.G."/>
            <person name="De Carvalho L.P.S."/>
            <person name="Shen B."/>
        </authorList>
    </citation>
    <scope>NUCLEOTIDE SEQUENCE [LARGE SCALE GENOMIC DNA]</scope>
    <source>
        <strain evidence="4 5">NPDC048946</strain>
    </source>
</reference>
<dbReference type="PRINTS" id="PR00081">
    <property type="entry name" value="GDHRDH"/>
</dbReference>
<dbReference type="PANTHER" id="PTHR24321">
    <property type="entry name" value="DEHYDROGENASES, SHORT CHAIN"/>
    <property type="match status" value="1"/>
</dbReference>
<dbReference type="SUPFAM" id="SSF51735">
    <property type="entry name" value="NAD(P)-binding Rossmann-fold domains"/>
    <property type="match status" value="1"/>
</dbReference>
<dbReference type="PRINTS" id="PR00080">
    <property type="entry name" value="SDRFAMILY"/>
</dbReference>
<dbReference type="PANTHER" id="PTHR24321:SF8">
    <property type="entry name" value="ESTRADIOL 17-BETA-DEHYDROGENASE 8-RELATED"/>
    <property type="match status" value="1"/>
</dbReference>
<dbReference type="RefSeq" id="WP_358357453.1">
    <property type="nucleotide sequence ID" value="NZ_JBEZFP010000068.1"/>
</dbReference>
<evidence type="ECO:0000313" key="5">
    <source>
        <dbReference type="Proteomes" id="UP001551482"/>
    </source>
</evidence>
<keyword evidence="2 4" id="KW-0560">Oxidoreductase</keyword>
<keyword evidence="5" id="KW-1185">Reference proteome</keyword>
<sequence>MSARFTGKVAVVTGGGSGIGRATAIALAEEGAAVVVAGRTAAELADTVALVEKAGGTATAVVADVTREDDVARLVATAVERHGRLDVAVNNAGVFGPAGPLAELDTDAFRHVLDVNVTGAFLSMKHEIAHMRRNGGGTIVNVASNIGNHVRLPGVSAYAASKSAVSVLTRAAALDHIGEGVRINAVSPGANDGPMSSLPGETPEQRDARITPRIPLGRVGAMHEVTGTILWLASDEAGFAVGTDVVVDGGASA</sequence>
<dbReference type="InterPro" id="IPR020904">
    <property type="entry name" value="Sc_DH/Rdtase_CS"/>
</dbReference>
<dbReference type="PROSITE" id="PS00061">
    <property type="entry name" value="ADH_SHORT"/>
    <property type="match status" value="1"/>
</dbReference>
<dbReference type="Pfam" id="PF13561">
    <property type="entry name" value="adh_short_C2"/>
    <property type="match status" value="1"/>
</dbReference>
<comment type="caution">
    <text evidence="4">The sequence shown here is derived from an EMBL/GenBank/DDBJ whole genome shotgun (WGS) entry which is preliminary data.</text>
</comment>
<dbReference type="InterPro" id="IPR002347">
    <property type="entry name" value="SDR_fam"/>
</dbReference>
<protein>
    <submittedName>
        <fullName evidence="4">Glucose 1-dehydrogenase</fullName>
        <ecNumber evidence="4">1.1.1.47</ecNumber>
    </submittedName>
</protein>
<dbReference type="InterPro" id="IPR036291">
    <property type="entry name" value="NAD(P)-bd_dom_sf"/>
</dbReference>
<dbReference type="NCBIfam" id="NF005559">
    <property type="entry name" value="PRK07231.1"/>
    <property type="match status" value="1"/>
</dbReference>
<gene>
    <name evidence="4" type="ORF">AB0C36_24545</name>
</gene>
<dbReference type="EMBL" id="JBEZFP010000068">
    <property type="protein sequence ID" value="MEU8136667.1"/>
    <property type="molecule type" value="Genomic_DNA"/>
</dbReference>
<proteinExistence type="inferred from homology"/>
<dbReference type="Gene3D" id="3.40.50.720">
    <property type="entry name" value="NAD(P)-binding Rossmann-like Domain"/>
    <property type="match status" value="1"/>
</dbReference>